<organism evidence="1 2">
    <name type="scientific">Pluteus cervinus</name>
    <dbReference type="NCBI Taxonomy" id="181527"/>
    <lineage>
        <taxon>Eukaryota</taxon>
        <taxon>Fungi</taxon>
        <taxon>Dikarya</taxon>
        <taxon>Basidiomycota</taxon>
        <taxon>Agaricomycotina</taxon>
        <taxon>Agaricomycetes</taxon>
        <taxon>Agaricomycetidae</taxon>
        <taxon>Agaricales</taxon>
        <taxon>Pluteineae</taxon>
        <taxon>Pluteaceae</taxon>
        <taxon>Pluteus</taxon>
    </lineage>
</organism>
<dbReference type="EMBL" id="ML208365">
    <property type="protein sequence ID" value="TFK67857.1"/>
    <property type="molecule type" value="Genomic_DNA"/>
</dbReference>
<gene>
    <name evidence="1" type="ORF">BDN72DRAFT_898618</name>
</gene>
<protein>
    <submittedName>
        <fullName evidence="1">Uncharacterized protein</fullName>
    </submittedName>
</protein>
<keyword evidence="2" id="KW-1185">Reference proteome</keyword>
<reference evidence="1 2" key="1">
    <citation type="journal article" date="2019" name="Nat. Ecol. Evol.">
        <title>Megaphylogeny resolves global patterns of mushroom evolution.</title>
        <authorList>
            <person name="Varga T."/>
            <person name="Krizsan K."/>
            <person name="Foldi C."/>
            <person name="Dima B."/>
            <person name="Sanchez-Garcia M."/>
            <person name="Sanchez-Ramirez S."/>
            <person name="Szollosi G.J."/>
            <person name="Szarkandi J.G."/>
            <person name="Papp V."/>
            <person name="Albert L."/>
            <person name="Andreopoulos W."/>
            <person name="Angelini C."/>
            <person name="Antonin V."/>
            <person name="Barry K.W."/>
            <person name="Bougher N.L."/>
            <person name="Buchanan P."/>
            <person name="Buyck B."/>
            <person name="Bense V."/>
            <person name="Catcheside P."/>
            <person name="Chovatia M."/>
            <person name="Cooper J."/>
            <person name="Damon W."/>
            <person name="Desjardin D."/>
            <person name="Finy P."/>
            <person name="Geml J."/>
            <person name="Haridas S."/>
            <person name="Hughes K."/>
            <person name="Justo A."/>
            <person name="Karasinski D."/>
            <person name="Kautmanova I."/>
            <person name="Kiss B."/>
            <person name="Kocsube S."/>
            <person name="Kotiranta H."/>
            <person name="LaButti K.M."/>
            <person name="Lechner B.E."/>
            <person name="Liimatainen K."/>
            <person name="Lipzen A."/>
            <person name="Lukacs Z."/>
            <person name="Mihaltcheva S."/>
            <person name="Morgado L.N."/>
            <person name="Niskanen T."/>
            <person name="Noordeloos M.E."/>
            <person name="Ohm R.A."/>
            <person name="Ortiz-Santana B."/>
            <person name="Ovrebo C."/>
            <person name="Racz N."/>
            <person name="Riley R."/>
            <person name="Savchenko A."/>
            <person name="Shiryaev A."/>
            <person name="Soop K."/>
            <person name="Spirin V."/>
            <person name="Szebenyi C."/>
            <person name="Tomsovsky M."/>
            <person name="Tulloss R.E."/>
            <person name="Uehling J."/>
            <person name="Grigoriev I.V."/>
            <person name="Vagvolgyi C."/>
            <person name="Papp T."/>
            <person name="Martin F.M."/>
            <person name="Miettinen O."/>
            <person name="Hibbett D.S."/>
            <person name="Nagy L.G."/>
        </authorList>
    </citation>
    <scope>NUCLEOTIDE SEQUENCE [LARGE SCALE GENOMIC DNA]</scope>
    <source>
        <strain evidence="1 2">NL-1719</strain>
    </source>
</reference>
<evidence type="ECO:0000313" key="2">
    <source>
        <dbReference type="Proteomes" id="UP000308600"/>
    </source>
</evidence>
<proteinExistence type="predicted"/>
<name>A0ACD3AQF1_9AGAR</name>
<sequence length="117" mass="12763">MRSKSIVLLLATYVSTVLGDSTVYFCTDINWGGTCHQSPPIVTGVCHNLLGGVAQFNDQISSFGPDHNVYCTLFRDLDCNTNVGPDGYELVEYPGIADLRIFGFNDVTSSYACSLLR</sequence>
<dbReference type="Proteomes" id="UP000308600">
    <property type="component" value="Unassembled WGS sequence"/>
</dbReference>
<accession>A0ACD3AQF1</accession>
<evidence type="ECO:0000313" key="1">
    <source>
        <dbReference type="EMBL" id="TFK67857.1"/>
    </source>
</evidence>